<sequence>MGRAGRGAARTAVSARHRMLRLAALGIVAVALPMSGCGPAPWATGTTPAAPPATSAAPVAPPVSNDLSGGSTQRTLTAGAVSATVNYWSTLRMDRWTATAVKPISLSMVTTITPNDGQKVYLQRASMTAIPANATETFAPLDAQVDQSTVSPGYLVLSPYSYSNTFNVGAVPVEATYVTIQFDYDFLVQTTPTSTEFAKQTASDTLTIAIAAQTGG</sequence>
<dbReference type="KEGG" id="mhos:CXR34_15140"/>
<dbReference type="Proteomes" id="UP000233276">
    <property type="component" value="Chromosome"/>
</dbReference>
<reference evidence="2 3" key="1">
    <citation type="submission" date="2017-12" db="EMBL/GenBank/DDBJ databases">
        <title>Isolation and characterization of estrogens degradatiion strain Microbacterium hominis SJTG1.</title>
        <authorList>
            <person name="Xiong W."/>
            <person name="Yin C."/>
            <person name="Zheng D."/>
            <person name="Liang R."/>
        </authorList>
    </citation>
    <scope>NUCLEOTIDE SEQUENCE [LARGE SCALE GENOMIC DNA]</scope>
    <source>
        <strain evidence="2 3">SJTG1</strain>
    </source>
</reference>
<evidence type="ECO:0000256" key="1">
    <source>
        <dbReference type="SAM" id="MobiDB-lite"/>
    </source>
</evidence>
<name>A0A2K9DMC4_9MICO</name>
<accession>A0A2K9DMC4</accession>
<dbReference type="AlphaFoldDB" id="A0A2K9DMC4"/>
<proteinExistence type="predicted"/>
<evidence type="ECO:0000313" key="2">
    <source>
        <dbReference type="EMBL" id="AUG30667.1"/>
    </source>
</evidence>
<dbReference type="EMBL" id="CP025299">
    <property type="protein sequence ID" value="AUG30667.1"/>
    <property type="molecule type" value="Genomic_DNA"/>
</dbReference>
<feature type="region of interest" description="Disordered" evidence="1">
    <location>
        <begin position="43"/>
        <end position="73"/>
    </location>
</feature>
<feature type="compositionally biased region" description="Low complexity" evidence="1">
    <location>
        <begin position="43"/>
        <end position="58"/>
    </location>
</feature>
<gene>
    <name evidence="2" type="ORF">CXR34_15140</name>
</gene>
<evidence type="ECO:0000313" key="3">
    <source>
        <dbReference type="Proteomes" id="UP000233276"/>
    </source>
</evidence>
<protein>
    <submittedName>
        <fullName evidence="2">Uncharacterized protein</fullName>
    </submittedName>
</protein>
<organism evidence="2 3">
    <name type="scientific">Microbacterium hominis</name>
    <dbReference type="NCBI Taxonomy" id="162426"/>
    <lineage>
        <taxon>Bacteria</taxon>
        <taxon>Bacillati</taxon>
        <taxon>Actinomycetota</taxon>
        <taxon>Actinomycetes</taxon>
        <taxon>Micrococcales</taxon>
        <taxon>Microbacteriaceae</taxon>
        <taxon>Microbacterium</taxon>
    </lineage>
</organism>